<dbReference type="FunFam" id="2.60.120.650:FF:000014">
    <property type="entry name" value="PHD transcription factor (Rum1)"/>
    <property type="match status" value="1"/>
</dbReference>
<dbReference type="InterPro" id="IPR004198">
    <property type="entry name" value="Znf_C5HC2"/>
</dbReference>
<dbReference type="InterPro" id="IPR003349">
    <property type="entry name" value="JmjN"/>
</dbReference>
<evidence type="ECO:0000313" key="16">
    <source>
        <dbReference type="RefSeq" id="XP_033533962.1"/>
    </source>
</evidence>
<dbReference type="SUPFAM" id="SSF57903">
    <property type="entry name" value="FYVE/PHD zinc finger"/>
    <property type="match status" value="2"/>
</dbReference>
<keyword evidence="3" id="KW-0677">Repeat</keyword>
<evidence type="ECO:0000256" key="1">
    <source>
        <dbReference type="ARBA" id="ARBA00004123"/>
    </source>
</evidence>
<dbReference type="SMART" id="SM00558">
    <property type="entry name" value="JmjC"/>
    <property type="match status" value="1"/>
</dbReference>
<feature type="region of interest" description="Disordered" evidence="9">
    <location>
        <begin position="65"/>
        <end position="127"/>
    </location>
</feature>
<feature type="region of interest" description="Disordered" evidence="9">
    <location>
        <begin position="1849"/>
        <end position="1872"/>
    </location>
</feature>
<dbReference type="CDD" id="cd16100">
    <property type="entry name" value="ARID"/>
    <property type="match status" value="1"/>
</dbReference>
<dbReference type="SMART" id="SM01014">
    <property type="entry name" value="ARID"/>
    <property type="match status" value="1"/>
</dbReference>
<evidence type="ECO:0000313" key="15">
    <source>
        <dbReference type="Proteomes" id="UP000504638"/>
    </source>
</evidence>
<dbReference type="SMART" id="SM00545">
    <property type="entry name" value="JmjN"/>
    <property type="match status" value="1"/>
</dbReference>
<evidence type="ECO:0000259" key="13">
    <source>
        <dbReference type="PROSITE" id="PS51184"/>
    </source>
</evidence>
<reference evidence="16" key="2">
    <citation type="submission" date="2020-04" db="EMBL/GenBank/DDBJ databases">
        <authorList>
            <consortium name="NCBI Genome Project"/>
        </authorList>
    </citation>
    <scope>NUCLEOTIDE SEQUENCE</scope>
    <source>
        <strain evidence="16">CBS 781.70</strain>
    </source>
</reference>
<dbReference type="CDD" id="cd15518">
    <property type="entry name" value="PHD_Ecm5p_Lid2p_like"/>
    <property type="match status" value="1"/>
</dbReference>
<dbReference type="GeneID" id="54418689"/>
<proteinExistence type="predicted"/>
<feature type="compositionally biased region" description="Polar residues" evidence="9">
    <location>
        <begin position="1671"/>
        <end position="1681"/>
    </location>
</feature>
<feature type="compositionally biased region" description="Polar residues" evidence="9">
    <location>
        <begin position="409"/>
        <end position="425"/>
    </location>
</feature>
<reference evidence="14 16" key="1">
    <citation type="submission" date="2020-01" db="EMBL/GenBank/DDBJ databases">
        <authorList>
            <consortium name="DOE Joint Genome Institute"/>
            <person name="Haridas S."/>
            <person name="Albert R."/>
            <person name="Binder M."/>
            <person name="Bloem J."/>
            <person name="Labutti K."/>
            <person name="Salamov A."/>
            <person name="Andreopoulos B."/>
            <person name="Baker S.E."/>
            <person name="Barry K."/>
            <person name="Bills G."/>
            <person name="Bluhm B.H."/>
            <person name="Cannon C."/>
            <person name="Castanera R."/>
            <person name="Culley D.E."/>
            <person name="Daum C."/>
            <person name="Ezra D."/>
            <person name="Gonzalez J.B."/>
            <person name="Henrissat B."/>
            <person name="Kuo A."/>
            <person name="Liang C."/>
            <person name="Lipzen A."/>
            <person name="Lutzoni F."/>
            <person name="Magnuson J."/>
            <person name="Mondo S."/>
            <person name="Nolan M."/>
            <person name="Ohm R."/>
            <person name="Pangilinan J."/>
            <person name="Park H.-J."/>
            <person name="Ramirez L."/>
            <person name="Alfaro M."/>
            <person name="Sun H."/>
            <person name="Tritt A."/>
            <person name="Yoshinaga Y."/>
            <person name="Zwiers L.-H."/>
            <person name="Turgeon B.G."/>
            <person name="Goodwin S.B."/>
            <person name="Spatafora J.W."/>
            <person name="Crous P.W."/>
            <person name="Grigoriev I.V."/>
        </authorList>
    </citation>
    <scope>NUCLEOTIDE SEQUENCE</scope>
    <source>
        <strain evidence="14 16">CBS 781.70</strain>
    </source>
</reference>
<dbReference type="InterPro" id="IPR019787">
    <property type="entry name" value="Znf_PHD-finger"/>
</dbReference>
<dbReference type="Pfam" id="PF02928">
    <property type="entry name" value="zf-C5HC2"/>
    <property type="match status" value="1"/>
</dbReference>
<dbReference type="SUPFAM" id="SSF51197">
    <property type="entry name" value="Clavaminate synthase-like"/>
    <property type="match status" value="1"/>
</dbReference>
<dbReference type="FunFam" id="1.10.150.60:FF:000016">
    <property type="entry name" value="Putative Lysine-specific demethylase 5B"/>
    <property type="match status" value="1"/>
</dbReference>
<evidence type="ECO:0000256" key="9">
    <source>
        <dbReference type="SAM" id="MobiDB-lite"/>
    </source>
</evidence>
<feature type="compositionally biased region" description="Basic residues" evidence="9">
    <location>
        <begin position="1653"/>
        <end position="1662"/>
    </location>
</feature>
<evidence type="ECO:0000256" key="6">
    <source>
        <dbReference type="ARBA" id="ARBA00023004"/>
    </source>
</evidence>
<dbReference type="InterPro" id="IPR003347">
    <property type="entry name" value="JmjC_dom"/>
</dbReference>
<evidence type="ECO:0000256" key="3">
    <source>
        <dbReference type="ARBA" id="ARBA00022737"/>
    </source>
</evidence>
<feature type="compositionally biased region" description="Polar residues" evidence="9">
    <location>
        <begin position="1634"/>
        <end position="1643"/>
    </location>
</feature>
<feature type="compositionally biased region" description="Polar residues" evidence="9">
    <location>
        <begin position="458"/>
        <end position="468"/>
    </location>
</feature>
<feature type="compositionally biased region" description="Polar residues" evidence="9">
    <location>
        <begin position="69"/>
        <end position="99"/>
    </location>
</feature>
<dbReference type="InterPro" id="IPR013083">
    <property type="entry name" value="Znf_RING/FYVE/PHD"/>
</dbReference>
<dbReference type="Gene3D" id="1.10.150.60">
    <property type="entry name" value="ARID DNA-binding domain"/>
    <property type="match status" value="1"/>
</dbReference>
<keyword evidence="15" id="KW-1185">Reference proteome</keyword>
<dbReference type="PANTHER" id="PTHR10694">
    <property type="entry name" value="LYSINE-SPECIFIC DEMETHYLASE"/>
    <property type="match status" value="1"/>
</dbReference>
<dbReference type="PROSITE" id="PS51184">
    <property type="entry name" value="JMJC"/>
    <property type="match status" value="1"/>
</dbReference>
<feature type="domain" description="JmjC" evidence="13">
    <location>
        <begin position="688"/>
        <end position="854"/>
    </location>
</feature>
<evidence type="ECO:0000256" key="4">
    <source>
        <dbReference type="ARBA" id="ARBA00022771"/>
    </source>
</evidence>
<feature type="domain" description="JmjN" evidence="12">
    <location>
        <begin position="171"/>
        <end position="212"/>
    </location>
</feature>
<keyword evidence="7" id="KW-0539">Nucleus</keyword>
<dbReference type="Gene3D" id="3.30.40.10">
    <property type="entry name" value="Zinc/RING finger domain, C3HC4 (zinc finger)"/>
    <property type="match status" value="2"/>
</dbReference>
<evidence type="ECO:0000259" key="11">
    <source>
        <dbReference type="PROSITE" id="PS51011"/>
    </source>
</evidence>
<dbReference type="GO" id="GO:0008270">
    <property type="term" value="F:zinc ion binding"/>
    <property type="evidence" value="ECO:0007669"/>
    <property type="project" value="UniProtKB-KW"/>
</dbReference>
<dbReference type="Pfam" id="PF00628">
    <property type="entry name" value="PHD"/>
    <property type="match status" value="2"/>
</dbReference>
<feature type="domain" description="PHD-type" evidence="10">
    <location>
        <begin position="548"/>
        <end position="596"/>
    </location>
</feature>
<dbReference type="InterPro" id="IPR013637">
    <property type="entry name" value="Lys_sp_deMease-like_dom"/>
</dbReference>
<protein>
    <submittedName>
        <fullName evidence="14 16">PLU-1-domain-containing protein</fullName>
    </submittedName>
</protein>
<dbReference type="Gene3D" id="2.60.120.650">
    <property type="entry name" value="Cupin"/>
    <property type="match status" value="1"/>
</dbReference>
<dbReference type="OrthoDB" id="1678912at2759"/>
<dbReference type="PANTHER" id="PTHR10694:SF33">
    <property type="entry name" value="LYSINE-SPECIFIC DEMETHYLASE 5"/>
    <property type="match status" value="1"/>
</dbReference>
<sequence length="1890" mass="210884">MVIPPSTGGASNASASLAPAVSSFRAVNAPQPAVAHDPNPVVEGWRTMSPANGFTSIQAQAAAAGATPNGISTPTGSVQGSSQKQHVNGSANAPSSAGQRTRVGNLIPVNPQAPPNSTGGGFPLSSRKALPLDLATVERRLPPQDGLPPGSNGRAMPEPIKMSRHFGLDEAPTYRPTEEEFAKPFDFIRSIAEEGRRYGIVKIIPPDTWNPPFTIDTEKFHFRTRRQELNEVEGSNRENVTYLEALAKFHKQNSNTNLNRFPSVDKRPLDLYRLKRLVEEKGGFDTVCKGKRWAEIGRDLGYSGKIMSSLSTSLKNSYQKWLQPFEEYIRLNKHTVRYQQELDNGGPYTPSPGPSPVKQSPPTAITGMSPAARASQALHATLQNGAPPAFEPQPQEVSHETPPRPFPSSGFTAVNSGFTAVNAPQHSPPAPAPTQQSLTGSFPAINFPNGITNGGDTGRSTPMTTGSPMGSAKGTPDLRDAYGVGHIPNGHLNPLKRTDSELSNEDPSGRRSKRVKRENAPTVVGSFMSQPKQPIKTPGLRDRVITPGEACEICGKMDTPLHGCDGCDSVYHEGCLDEKNRPASDGEWHCPKCLVGTGEYGFQDGYIYSLKQFQEKARLFKENHFASKMVFDPIANKKRDVPEDEVEREFWRLAESLTESVEVEYGADIHSGIHGSGFPTIEKFPDERYSRDPWNLNNMPLDKESLFRHIKSDISGMTVPWVYVGMCFSCFCWHAEDHNSYSINYQHFGDTKTWYGIPADSFEAFERATKELAPDLTEKQPDLLYQLVTLFTPDKLRKYGVNVYAADQRAGQFIVTFPQAYHAGFNHGFNLNEAVNFAPSDWEPYGETGVLRLRDFRRPPCFSHDELLVTAAARDHSIKTARWLGPALERMLERELLAREDFKTRHMAAMKERWEDRRLELGLYSDPQPGVNRPLELLGGPPEGLELLDHVCKLFDKDHVPVTTSSCSLLFAKEDPTVSEEDYVCSYCNSYSFLSRFYCATAKKSFCLIHAGTVECCGETNWLFTSRSLYDSEIPAHGTEIGHHIAFFRHQDDALKEIVQKVVDVAITPNNWEKKLEKVCHETATPQLRTLRSLLAEGEKINAQWPIGEELTHLKRFVERCNEWVDEATGYVTRKQQNRRKNEKVWRRSTIGSRNKYDDDDRDKEYRNVDHLTTLLSRAAELGFDCSEIGQLQERKERIEEFQDNARKALADPRSQDVKDLDDLLEVGRSFGLDIPEMERLDRLVQQIKWWNRAQDLTNNIENLTLEDLAEFLNKATEVGIPEADPVLYYIKELKNQGEFWENKAKELMSVENVHYQQLDALSKQAAQLPVSKTTLAKVDAILKKQRDAQDQIQNLLDRSKNPDFRQRPKYTEVRDAMEAVNQLNSKPAGTIDLEKEQRRHEDWMRRGKKLFGKANAPLHILLQHMKYVDERNKACFDLSDQPRMPVEPSSREHTPNEDQPQSQRDVFCICRKPEAGMMVECELCHEWYHGRCLKIARGKLREDDKYTCPICDHRVTIPRDAARPKLEDCVDWQVEIPGLPFQPEEEECLASIRDTATAFRNFMQSFMNPMLSNPDELTTQRFYLRKLEGADILLSAEINFFRQELHKWAPVAPDPPRMIAASLSTRKPRPTKQQKLMQQYGVSTPDDLPAHIRIRGSGRGRKASDAHSVTRPQSAGSSHASAPPFGGTPIPGAAAGAGRGRGGHYQSEGRPHSNSMSASGDHAMQSPSVTYHHHHHHRPSLGLVGHPDGADGPAGMPSDGLGPAHAHQPPRDQSPPLFFSASSETHPRDPSVAMSMPLPPTTLSHVDDIVMNDGPYFSGHYAMGGPSTGGRGVGAEEAVDPMIDPGLMEGQGPEGEGGNEDSFVSGGSGDMFKEMMNMEEDGDGEKERG</sequence>
<comment type="subcellular location">
    <subcellularLocation>
        <location evidence="1">Nucleus</location>
    </subcellularLocation>
</comment>
<dbReference type="GO" id="GO:0034647">
    <property type="term" value="F:histone H3K4me/H3K4me2/H3K4me3 demethylase activity"/>
    <property type="evidence" value="ECO:0007669"/>
    <property type="project" value="TreeGrafter"/>
</dbReference>
<evidence type="ECO:0000256" key="8">
    <source>
        <dbReference type="PROSITE-ProRule" id="PRU00146"/>
    </source>
</evidence>
<dbReference type="CDD" id="cd15489">
    <property type="entry name" value="PHD_SF"/>
    <property type="match status" value="1"/>
</dbReference>
<feature type="region of interest" description="Disordered" evidence="9">
    <location>
        <begin position="1440"/>
        <end position="1464"/>
    </location>
</feature>
<dbReference type="GO" id="GO:0000785">
    <property type="term" value="C:chromatin"/>
    <property type="evidence" value="ECO:0007669"/>
    <property type="project" value="TreeGrafter"/>
</dbReference>
<evidence type="ECO:0000259" key="12">
    <source>
        <dbReference type="PROSITE" id="PS51183"/>
    </source>
</evidence>
<dbReference type="PROSITE" id="PS51011">
    <property type="entry name" value="ARID"/>
    <property type="match status" value="1"/>
</dbReference>
<dbReference type="FunFam" id="3.30.40.10:FF:000322">
    <property type="entry name" value="PHD transcription factor (Rum1)"/>
    <property type="match status" value="1"/>
</dbReference>
<evidence type="ECO:0000259" key="10">
    <source>
        <dbReference type="PROSITE" id="PS50016"/>
    </source>
</evidence>
<dbReference type="PROSITE" id="PS50016">
    <property type="entry name" value="ZF_PHD_2"/>
    <property type="match status" value="2"/>
</dbReference>
<dbReference type="EMBL" id="ML975158">
    <property type="protein sequence ID" value="KAF1812331.1"/>
    <property type="molecule type" value="Genomic_DNA"/>
</dbReference>
<dbReference type="GO" id="GO:0005634">
    <property type="term" value="C:nucleus"/>
    <property type="evidence" value="ECO:0007669"/>
    <property type="project" value="UniProtKB-SubCell"/>
</dbReference>
<dbReference type="SUPFAM" id="SSF46774">
    <property type="entry name" value="ARID-like"/>
    <property type="match status" value="1"/>
</dbReference>
<dbReference type="InterPro" id="IPR036431">
    <property type="entry name" value="ARID_dom_sf"/>
</dbReference>
<dbReference type="InterPro" id="IPR011011">
    <property type="entry name" value="Znf_FYVE_PHD"/>
</dbReference>
<feature type="compositionally biased region" description="Low complexity" evidence="9">
    <location>
        <begin position="1683"/>
        <end position="1695"/>
    </location>
</feature>
<feature type="region of interest" description="Disordered" evidence="9">
    <location>
        <begin position="1624"/>
        <end position="1792"/>
    </location>
</feature>
<evidence type="ECO:0000313" key="14">
    <source>
        <dbReference type="EMBL" id="KAF1812331.1"/>
    </source>
</evidence>
<dbReference type="RefSeq" id="XP_033533962.1">
    <property type="nucleotide sequence ID" value="XM_033678119.1"/>
</dbReference>
<dbReference type="Proteomes" id="UP000504638">
    <property type="component" value="Unplaced"/>
</dbReference>
<gene>
    <name evidence="14 16" type="ORF">P152DRAFT_449594</name>
</gene>
<dbReference type="GO" id="GO:0003677">
    <property type="term" value="F:DNA binding"/>
    <property type="evidence" value="ECO:0007669"/>
    <property type="project" value="InterPro"/>
</dbReference>
<organism evidence="14">
    <name type="scientific">Eremomyces bilateralis CBS 781.70</name>
    <dbReference type="NCBI Taxonomy" id="1392243"/>
    <lineage>
        <taxon>Eukaryota</taxon>
        <taxon>Fungi</taxon>
        <taxon>Dikarya</taxon>
        <taxon>Ascomycota</taxon>
        <taxon>Pezizomycotina</taxon>
        <taxon>Dothideomycetes</taxon>
        <taxon>Dothideomycetes incertae sedis</taxon>
        <taxon>Eremomycetales</taxon>
        <taxon>Eremomycetaceae</taxon>
        <taxon>Eremomyces</taxon>
    </lineage>
</organism>
<feature type="region of interest" description="Disordered" evidence="9">
    <location>
        <begin position="384"/>
        <end position="520"/>
    </location>
</feature>
<dbReference type="SMART" id="SM00249">
    <property type="entry name" value="PHD"/>
    <property type="match status" value="2"/>
</dbReference>
<evidence type="ECO:0000256" key="5">
    <source>
        <dbReference type="ARBA" id="ARBA00022833"/>
    </source>
</evidence>
<dbReference type="Pfam" id="PF01388">
    <property type="entry name" value="ARID"/>
    <property type="match status" value="1"/>
</dbReference>
<keyword evidence="5" id="KW-0862">Zinc</keyword>
<dbReference type="Pfam" id="PF08429">
    <property type="entry name" value="PLU-1"/>
    <property type="match status" value="1"/>
</dbReference>
<feature type="domain" description="ARID" evidence="11">
    <location>
        <begin position="236"/>
        <end position="330"/>
    </location>
</feature>
<dbReference type="InterPro" id="IPR019786">
    <property type="entry name" value="Zinc_finger_PHD-type_CS"/>
</dbReference>
<keyword evidence="4 8" id="KW-0863">Zinc-finger</keyword>
<feature type="domain" description="PHD-type" evidence="10">
    <location>
        <begin position="1466"/>
        <end position="1515"/>
    </location>
</feature>
<dbReference type="InterPro" id="IPR001606">
    <property type="entry name" value="ARID_dom"/>
</dbReference>
<dbReference type="InterPro" id="IPR001965">
    <property type="entry name" value="Znf_PHD"/>
</dbReference>
<feature type="region of interest" description="Disordered" evidence="9">
    <location>
        <begin position="341"/>
        <end position="371"/>
    </location>
</feature>
<dbReference type="Pfam" id="PF02375">
    <property type="entry name" value="JmjN"/>
    <property type="match status" value="1"/>
</dbReference>
<keyword evidence="2" id="KW-0479">Metal-binding</keyword>
<dbReference type="Pfam" id="PF02373">
    <property type="entry name" value="JmjC"/>
    <property type="match status" value="1"/>
</dbReference>
<reference evidence="16" key="3">
    <citation type="submission" date="2025-04" db="UniProtKB">
        <authorList>
            <consortium name="RefSeq"/>
        </authorList>
    </citation>
    <scope>IDENTIFICATION</scope>
    <source>
        <strain evidence="16">CBS 781.70</strain>
    </source>
</reference>
<evidence type="ECO:0000256" key="7">
    <source>
        <dbReference type="ARBA" id="ARBA00023242"/>
    </source>
</evidence>
<accession>A0A6G1G325</accession>
<keyword evidence="6" id="KW-0408">Iron</keyword>
<evidence type="ECO:0000256" key="2">
    <source>
        <dbReference type="ARBA" id="ARBA00022723"/>
    </source>
</evidence>
<name>A0A6G1G325_9PEZI</name>
<dbReference type="PROSITE" id="PS01359">
    <property type="entry name" value="ZF_PHD_1"/>
    <property type="match status" value="1"/>
</dbReference>
<dbReference type="SMART" id="SM00501">
    <property type="entry name" value="BRIGHT"/>
    <property type="match status" value="1"/>
</dbReference>
<dbReference type="PROSITE" id="PS51183">
    <property type="entry name" value="JMJN"/>
    <property type="match status" value="1"/>
</dbReference>
<dbReference type="GO" id="GO:0006355">
    <property type="term" value="P:regulation of DNA-templated transcription"/>
    <property type="evidence" value="ECO:0007669"/>
    <property type="project" value="TreeGrafter"/>
</dbReference>